<evidence type="ECO:0000313" key="2">
    <source>
        <dbReference type="Proteomes" id="UP000281084"/>
    </source>
</evidence>
<dbReference type="InterPro" id="IPR019639">
    <property type="entry name" value="DUF2505"/>
</dbReference>
<reference evidence="1 2" key="1">
    <citation type="submission" date="2018-09" db="EMBL/GenBank/DDBJ databases">
        <title>The draft genome of Acinetobacter spp. strains.</title>
        <authorList>
            <person name="Qin J."/>
            <person name="Feng Y."/>
            <person name="Zong Z."/>
        </authorList>
    </citation>
    <scope>NUCLEOTIDE SEQUENCE [LARGE SCALE GENOMIC DNA]</scope>
    <source>
        <strain evidence="1 2">WCHAc060002</strain>
    </source>
</reference>
<dbReference type="EMBL" id="RAXZ01000009">
    <property type="protein sequence ID" value="RKG52719.1"/>
    <property type="molecule type" value="Genomic_DNA"/>
</dbReference>
<dbReference type="AlphaFoldDB" id="A0A3A8G2G2"/>
<gene>
    <name evidence="1" type="ORF">D7V64_09080</name>
</gene>
<protein>
    <submittedName>
        <fullName evidence="1">DUF2505 family protein</fullName>
    </submittedName>
</protein>
<dbReference type="Proteomes" id="UP000281084">
    <property type="component" value="Unassembled WGS sequence"/>
</dbReference>
<organism evidence="1 2">
    <name type="scientific">Acinetobacter cumulans</name>
    <dbReference type="NCBI Taxonomy" id="2136182"/>
    <lineage>
        <taxon>Bacteria</taxon>
        <taxon>Pseudomonadati</taxon>
        <taxon>Pseudomonadota</taxon>
        <taxon>Gammaproteobacteria</taxon>
        <taxon>Moraxellales</taxon>
        <taxon>Moraxellaceae</taxon>
        <taxon>Acinetobacter</taxon>
    </lineage>
</organism>
<comment type="caution">
    <text evidence="1">The sequence shown here is derived from an EMBL/GenBank/DDBJ whole genome shotgun (WGS) entry which is preliminary data.</text>
</comment>
<name>A0A3A8G2G2_9GAMM</name>
<evidence type="ECO:0000313" key="1">
    <source>
        <dbReference type="EMBL" id="RKG52719.1"/>
    </source>
</evidence>
<proteinExistence type="predicted"/>
<sequence length="163" mass="18771">MAHQFTVQASIQGISLQDFKRLAARTELHEAVCKRIPGEQLEIIESEKMGDIYTLKRAYNLDVKIPDTAKKFLKDAFRLHRTDVSNLEAMTSEVILKPNLPLKANCQRRVTGDDTHVAFHLDWNVNVKVPLIGGMLERHAESEIRRFSQVEIEIIEDELRKHL</sequence>
<dbReference type="RefSeq" id="WP_120367499.1">
    <property type="nucleotide sequence ID" value="NZ_RAXZ01000009.1"/>
</dbReference>
<accession>A0A3A8G2G2</accession>
<dbReference type="Pfam" id="PF10698">
    <property type="entry name" value="DUF2505"/>
    <property type="match status" value="1"/>
</dbReference>